<proteinExistence type="predicted"/>
<dbReference type="InterPro" id="IPR041698">
    <property type="entry name" value="Methyltransf_25"/>
</dbReference>
<dbReference type="PANTHER" id="PTHR43861">
    <property type="entry name" value="TRANS-ACONITATE 2-METHYLTRANSFERASE-RELATED"/>
    <property type="match status" value="1"/>
</dbReference>
<feature type="domain" description="Methyltransferase" evidence="2">
    <location>
        <begin position="41"/>
        <end position="136"/>
    </location>
</feature>
<gene>
    <name evidence="3" type="ORF">SCFA_890023</name>
</gene>
<keyword evidence="1 3" id="KW-0808">Transferase</keyword>
<evidence type="ECO:0000313" key="3">
    <source>
        <dbReference type="EMBL" id="VFU18683.1"/>
    </source>
</evidence>
<dbReference type="GO" id="GO:0032259">
    <property type="term" value="P:methylation"/>
    <property type="evidence" value="ECO:0007669"/>
    <property type="project" value="UniProtKB-KW"/>
</dbReference>
<dbReference type="GO" id="GO:0008168">
    <property type="term" value="F:methyltransferase activity"/>
    <property type="evidence" value="ECO:0007669"/>
    <property type="project" value="UniProtKB-KW"/>
</dbReference>
<dbReference type="CDD" id="cd02440">
    <property type="entry name" value="AdoMet_MTases"/>
    <property type="match status" value="1"/>
</dbReference>
<evidence type="ECO:0000259" key="2">
    <source>
        <dbReference type="Pfam" id="PF13649"/>
    </source>
</evidence>
<keyword evidence="3" id="KW-0830">Ubiquinone</keyword>
<dbReference type="SUPFAM" id="SSF53335">
    <property type="entry name" value="S-adenosyl-L-methionine-dependent methyltransferases"/>
    <property type="match status" value="1"/>
</dbReference>
<dbReference type="EMBL" id="CAADRM010000157">
    <property type="protein sequence ID" value="VFU18683.1"/>
    <property type="molecule type" value="Genomic_DNA"/>
</dbReference>
<dbReference type="AlphaFoldDB" id="A0A485MCG9"/>
<dbReference type="InterPro" id="IPR029063">
    <property type="entry name" value="SAM-dependent_MTases_sf"/>
</dbReference>
<reference evidence="3" key="1">
    <citation type="submission" date="2019-03" db="EMBL/GenBank/DDBJ databases">
        <authorList>
            <person name="Hao L."/>
        </authorList>
    </citation>
    <scope>NUCLEOTIDE SEQUENCE</scope>
</reference>
<name>A0A485MCG9_9ZZZZ</name>
<sequence>MRDRYSIIGPLYDVLAKLYSAGRIDRCKLAMHDVIRPDDTVLFAGVGQGIDAVAAAERGARVTVIDLSRSMLDIFSKRISGRHFLHPIEVIHTDILKYDEFGKFDMVFANFFLNVFTRPMVMAVIEHLVKLAKPGGYMVVGDFALPSGSAAARAVQSLYWYIADIFFVLTARNAFHPVYDYQTMLKGLGLKIERVRYFRLLFDDRYCSILARKD</sequence>
<keyword evidence="3" id="KW-0489">Methyltransferase</keyword>
<organism evidence="3">
    <name type="scientific">anaerobic digester metagenome</name>
    <dbReference type="NCBI Taxonomy" id="1263854"/>
    <lineage>
        <taxon>unclassified sequences</taxon>
        <taxon>metagenomes</taxon>
        <taxon>ecological metagenomes</taxon>
    </lineage>
</organism>
<evidence type="ECO:0000256" key="1">
    <source>
        <dbReference type="ARBA" id="ARBA00022679"/>
    </source>
</evidence>
<dbReference type="Gene3D" id="3.40.50.150">
    <property type="entry name" value="Vaccinia Virus protein VP39"/>
    <property type="match status" value="1"/>
</dbReference>
<accession>A0A485MCG9</accession>
<protein>
    <submittedName>
        <fullName evidence="3">Ubiquinone/menaquinone biosynthesis methyltransferase</fullName>
    </submittedName>
</protein>
<dbReference type="Pfam" id="PF13649">
    <property type="entry name" value="Methyltransf_25"/>
    <property type="match status" value="1"/>
</dbReference>